<feature type="region of interest" description="Disordered" evidence="1">
    <location>
        <begin position="95"/>
        <end position="125"/>
    </location>
</feature>
<proteinExistence type="predicted"/>
<dbReference type="PANTHER" id="PTHR10068:SF14">
    <property type="entry name" value="CELL WALL ADHESIN EAP1"/>
    <property type="match status" value="1"/>
</dbReference>
<feature type="region of interest" description="Disordered" evidence="1">
    <location>
        <begin position="192"/>
        <end position="226"/>
    </location>
</feature>
<keyword evidence="2" id="KW-1185">Reference proteome</keyword>
<reference evidence="3" key="1">
    <citation type="submission" date="2022-11" db="UniProtKB">
        <authorList>
            <consortium name="WormBaseParasite"/>
        </authorList>
    </citation>
    <scope>IDENTIFICATION</scope>
</reference>
<feature type="region of interest" description="Disordered" evidence="1">
    <location>
        <begin position="141"/>
        <end position="169"/>
    </location>
</feature>
<evidence type="ECO:0000256" key="1">
    <source>
        <dbReference type="SAM" id="MobiDB-lite"/>
    </source>
</evidence>
<feature type="compositionally biased region" description="Pro residues" evidence="1">
    <location>
        <begin position="110"/>
        <end position="119"/>
    </location>
</feature>
<dbReference type="PANTHER" id="PTHR10068">
    <property type="entry name" value="BONE MARROW PROTEOGLYCAN"/>
    <property type="match status" value="1"/>
</dbReference>
<dbReference type="AlphaFoldDB" id="A0A915I5T3"/>
<organism evidence="2 3">
    <name type="scientific">Romanomermis culicivorax</name>
    <name type="common">Nematode worm</name>
    <dbReference type="NCBI Taxonomy" id="13658"/>
    <lineage>
        <taxon>Eukaryota</taxon>
        <taxon>Metazoa</taxon>
        <taxon>Ecdysozoa</taxon>
        <taxon>Nematoda</taxon>
        <taxon>Enoplea</taxon>
        <taxon>Dorylaimia</taxon>
        <taxon>Mermithida</taxon>
        <taxon>Mermithoidea</taxon>
        <taxon>Mermithidae</taxon>
        <taxon>Romanomermis</taxon>
    </lineage>
</organism>
<feature type="compositionally biased region" description="Low complexity" evidence="1">
    <location>
        <begin position="95"/>
        <end position="109"/>
    </location>
</feature>
<sequence>MEIGQGRRFGSRPMILHFDLLTTFFSDDSLLTRRLECHMGLDQQKIVNANKYLFCHVELFEEKQTIPGAKRAGGQWVQLPGSPCLPASPSGPCGPGLPALPGGPASPGAPGVPGPPSLPGAPGWPGAPAAPGLLFNDCNSPWSPGLPSAPGAPASPGGPSGPLLPAGPWSPGGAVHGHCLAKRCKMLGSDGACSPGSPGVPGWPSGPSIPSRPGGPGGPGAPRLHVQHEPGLMTWAAPACWAATGGGAAAA</sequence>
<protein>
    <submittedName>
        <fullName evidence="3">Uncharacterized protein</fullName>
    </submittedName>
</protein>
<name>A0A915I5T3_ROMCU</name>
<dbReference type="Proteomes" id="UP000887565">
    <property type="component" value="Unplaced"/>
</dbReference>
<evidence type="ECO:0000313" key="2">
    <source>
        <dbReference type="Proteomes" id="UP000887565"/>
    </source>
</evidence>
<feature type="compositionally biased region" description="Low complexity" evidence="1">
    <location>
        <begin position="194"/>
        <end position="212"/>
    </location>
</feature>
<dbReference type="WBParaSite" id="nRc.2.0.1.t09493-RA">
    <property type="protein sequence ID" value="nRc.2.0.1.t09493-RA"/>
    <property type="gene ID" value="nRc.2.0.1.g09493"/>
</dbReference>
<accession>A0A915I5T3</accession>
<evidence type="ECO:0000313" key="3">
    <source>
        <dbReference type="WBParaSite" id="nRc.2.0.1.t09493-RA"/>
    </source>
</evidence>